<dbReference type="Proteomes" id="UP000249526">
    <property type="component" value="Unassembled WGS sequence"/>
</dbReference>
<evidence type="ECO:0000313" key="2">
    <source>
        <dbReference type="Proteomes" id="UP000249526"/>
    </source>
</evidence>
<accession>A0A8G1QV93</accession>
<keyword evidence="2" id="KW-1185">Reference proteome</keyword>
<organism evidence="1 2">
    <name type="scientific">Aspergillus piperis CBS 112811</name>
    <dbReference type="NCBI Taxonomy" id="1448313"/>
    <lineage>
        <taxon>Eukaryota</taxon>
        <taxon>Fungi</taxon>
        <taxon>Dikarya</taxon>
        <taxon>Ascomycota</taxon>
        <taxon>Pezizomycotina</taxon>
        <taxon>Eurotiomycetes</taxon>
        <taxon>Eurotiomycetidae</taxon>
        <taxon>Eurotiales</taxon>
        <taxon>Aspergillaceae</taxon>
        <taxon>Aspergillus</taxon>
        <taxon>Aspergillus subgen. Circumdati</taxon>
    </lineage>
</organism>
<dbReference type="RefSeq" id="XP_025511533.1">
    <property type="nucleotide sequence ID" value="XM_025654182.1"/>
</dbReference>
<evidence type="ECO:0000313" key="1">
    <source>
        <dbReference type="EMBL" id="RAH53611.1"/>
    </source>
</evidence>
<dbReference type="EMBL" id="KZ825076">
    <property type="protein sequence ID" value="RAH53611.1"/>
    <property type="molecule type" value="Genomic_DNA"/>
</dbReference>
<sequence>MGTMSIMSPIDQFRRMLFPSLTRCFQNARRAEAKGRSFTNRLNRHQPQSWQGSGQVRLGRKLPPVFVDEPAFVPFPLLSVFCFSLIAI</sequence>
<protein>
    <submittedName>
        <fullName evidence="1">Uncharacterized protein</fullName>
    </submittedName>
</protein>
<proteinExistence type="predicted"/>
<dbReference type="GeneID" id="37157584"/>
<dbReference type="AlphaFoldDB" id="A0A8G1QV93"/>
<reference evidence="1 2" key="1">
    <citation type="submission" date="2018-02" db="EMBL/GenBank/DDBJ databases">
        <title>The genomes of Aspergillus section Nigri reveals drivers in fungal speciation.</title>
        <authorList>
            <consortium name="DOE Joint Genome Institute"/>
            <person name="Vesth T.C."/>
            <person name="Nybo J."/>
            <person name="Theobald S."/>
            <person name="Brandl J."/>
            <person name="Frisvad J.C."/>
            <person name="Nielsen K.F."/>
            <person name="Lyhne E.K."/>
            <person name="Kogle M.E."/>
            <person name="Kuo A."/>
            <person name="Riley R."/>
            <person name="Clum A."/>
            <person name="Nolan M."/>
            <person name="Lipzen A."/>
            <person name="Salamov A."/>
            <person name="Henrissat B."/>
            <person name="Wiebenga A."/>
            <person name="De vries R.P."/>
            <person name="Grigoriev I.V."/>
            <person name="Mortensen U.H."/>
            <person name="Andersen M.R."/>
            <person name="Baker S.E."/>
        </authorList>
    </citation>
    <scope>NUCLEOTIDE SEQUENCE [LARGE SCALE GENOMIC DNA]</scope>
    <source>
        <strain evidence="1 2">CBS 112811</strain>
    </source>
</reference>
<name>A0A8G1QV93_9EURO</name>
<gene>
    <name evidence="1" type="ORF">BO85DRAFT_155615</name>
</gene>